<protein>
    <submittedName>
        <fullName evidence="1">Uncharacterized protein</fullName>
    </submittedName>
</protein>
<reference evidence="1" key="2">
    <citation type="journal article" date="2015" name="Data Brief">
        <title>Shoot transcriptome of the giant reed, Arundo donax.</title>
        <authorList>
            <person name="Barrero R.A."/>
            <person name="Guerrero F.D."/>
            <person name="Moolhuijzen P."/>
            <person name="Goolsby J.A."/>
            <person name="Tidwell J."/>
            <person name="Bellgard S.E."/>
            <person name="Bellgard M.I."/>
        </authorList>
    </citation>
    <scope>NUCLEOTIDE SEQUENCE</scope>
    <source>
        <tissue evidence="1">Shoot tissue taken approximately 20 cm above the soil surface</tissue>
    </source>
</reference>
<name>A0A0A9GBW3_ARUDO</name>
<reference evidence="1" key="1">
    <citation type="submission" date="2014-09" db="EMBL/GenBank/DDBJ databases">
        <authorList>
            <person name="Magalhaes I.L.F."/>
            <person name="Oliveira U."/>
            <person name="Santos F.R."/>
            <person name="Vidigal T.H.D.A."/>
            <person name="Brescovit A.D."/>
            <person name="Santos A.J."/>
        </authorList>
    </citation>
    <scope>NUCLEOTIDE SEQUENCE</scope>
    <source>
        <tissue evidence="1">Shoot tissue taken approximately 20 cm above the soil surface</tissue>
    </source>
</reference>
<accession>A0A0A9GBW3</accession>
<organism evidence="1">
    <name type="scientific">Arundo donax</name>
    <name type="common">Giant reed</name>
    <name type="synonym">Donax arundinaceus</name>
    <dbReference type="NCBI Taxonomy" id="35708"/>
    <lineage>
        <taxon>Eukaryota</taxon>
        <taxon>Viridiplantae</taxon>
        <taxon>Streptophyta</taxon>
        <taxon>Embryophyta</taxon>
        <taxon>Tracheophyta</taxon>
        <taxon>Spermatophyta</taxon>
        <taxon>Magnoliopsida</taxon>
        <taxon>Liliopsida</taxon>
        <taxon>Poales</taxon>
        <taxon>Poaceae</taxon>
        <taxon>PACMAD clade</taxon>
        <taxon>Arundinoideae</taxon>
        <taxon>Arundineae</taxon>
        <taxon>Arundo</taxon>
    </lineage>
</organism>
<dbReference type="EMBL" id="GBRH01179763">
    <property type="protein sequence ID" value="JAE18133.1"/>
    <property type="molecule type" value="Transcribed_RNA"/>
</dbReference>
<sequence>MRLPGNYQAASVRFFREQPTGMGDLSQFAHLSVTIPGPIMVTLWLPLHSFSRPGSHLHGSTAAPSSYAREVGSGHARHHCLSPRLKLNAFFHDNASDQILLELSKQVIDGVWHNFRVLAVLCLLQHILSDKKLWF</sequence>
<dbReference type="AlphaFoldDB" id="A0A0A9GBW3"/>
<proteinExistence type="predicted"/>
<evidence type="ECO:0000313" key="1">
    <source>
        <dbReference type="EMBL" id="JAE18133.1"/>
    </source>
</evidence>